<dbReference type="InterPro" id="IPR008915">
    <property type="entry name" value="Peptidase_M50"/>
</dbReference>
<comment type="cofactor">
    <cofactor evidence="1">
        <name>Zn(2+)</name>
        <dbReference type="ChEBI" id="CHEBI:29105"/>
    </cofactor>
</comment>
<evidence type="ECO:0000256" key="7">
    <source>
        <dbReference type="ARBA" id="ARBA00022801"/>
    </source>
</evidence>
<keyword evidence="9 12" id="KW-1133">Transmembrane helix</keyword>
<evidence type="ECO:0000256" key="5">
    <source>
        <dbReference type="ARBA" id="ARBA00022692"/>
    </source>
</evidence>
<evidence type="ECO:0000256" key="3">
    <source>
        <dbReference type="ARBA" id="ARBA00007931"/>
    </source>
</evidence>
<comment type="subcellular location">
    <subcellularLocation>
        <location evidence="2">Membrane</location>
        <topology evidence="2">Multi-pass membrane protein</topology>
    </subcellularLocation>
</comment>
<proteinExistence type="inferred from homology"/>
<dbReference type="RefSeq" id="WP_005439184.1">
    <property type="nucleotide sequence ID" value="NZ_CM001466.1"/>
</dbReference>
<feature type="transmembrane region" description="Helical" evidence="12">
    <location>
        <begin position="89"/>
        <end position="114"/>
    </location>
</feature>
<feature type="non-terminal residue" evidence="14">
    <location>
        <position position="1"/>
    </location>
</feature>
<evidence type="ECO:0000256" key="12">
    <source>
        <dbReference type="SAM" id="Phobius"/>
    </source>
</evidence>
<evidence type="ECO:0000256" key="11">
    <source>
        <dbReference type="ARBA" id="ARBA00023136"/>
    </source>
</evidence>
<organism evidence="14 15">
    <name type="scientific">Saccharomonospora azurea NA-128</name>
    <dbReference type="NCBI Taxonomy" id="882081"/>
    <lineage>
        <taxon>Bacteria</taxon>
        <taxon>Bacillati</taxon>
        <taxon>Actinomycetota</taxon>
        <taxon>Actinomycetes</taxon>
        <taxon>Pseudonocardiales</taxon>
        <taxon>Pseudonocardiaceae</taxon>
        <taxon>Saccharomonospora</taxon>
    </lineage>
</organism>
<evidence type="ECO:0000256" key="6">
    <source>
        <dbReference type="ARBA" id="ARBA00022723"/>
    </source>
</evidence>
<dbReference type="GO" id="GO:0006508">
    <property type="term" value="P:proteolysis"/>
    <property type="evidence" value="ECO:0007669"/>
    <property type="project" value="UniProtKB-KW"/>
</dbReference>
<accession>H8GEC6</accession>
<comment type="similarity">
    <text evidence="3">Belongs to the peptidase M50B family.</text>
</comment>
<keyword evidence="5 12" id="KW-0812">Transmembrane</keyword>
<dbReference type="PANTHER" id="PTHR39188:SF3">
    <property type="entry name" value="STAGE IV SPORULATION PROTEIN FB"/>
    <property type="match status" value="1"/>
</dbReference>
<keyword evidence="7" id="KW-0378">Hydrolase</keyword>
<keyword evidence="11 12" id="KW-0472">Membrane</keyword>
<dbReference type="PANTHER" id="PTHR39188">
    <property type="entry name" value="MEMBRANE-ASSOCIATED ZINC METALLOPROTEASE M50B"/>
    <property type="match status" value="1"/>
</dbReference>
<protein>
    <submittedName>
        <fullName evidence="14">Zn-dependent protease</fullName>
    </submittedName>
</protein>
<evidence type="ECO:0000256" key="2">
    <source>
        <dbReference type="ARBA" id="ARBA00004141"/>
    </source>
</evidence>
<dbReference type="HOGENOM" id="CLU_1859546_0_0_11"/>
<dbReference type="Pfam" id="PF02163">
    <property type="entry name" value="Peptidase_M50"/>
    <property type="match status" value="1"/>
</dbReference>
<evidence type="ECO:0000256" key="1">
    <source>
        <dbReference type="ARBA" id="ARBA00001947"/>
    </source>
</evidence>
<sequence>AVIAVAGPLASAALGVTSWAVALVMAPLLSPTALAALLWLGTANLAWAVFVLLPGAPLDGGRILRALVWSRTRDRHHGDRTARRGGRALGVLLLSAGAAVVILFGQFVGVWFAVAGWALWAPRTITSAETGPDAVPP</sequence>
<evidence type="ECO:0000256" key="8">
    <source>
        <dbReference type="ARBA" id="ARBA00022833"/>
    </source>
</evidence>
<dbReference type="GO" id="GO:0016020">
    <property type="term" value="C:membrane"/>
    <property type="evidence" value="ECO:0007669"/>
    <property type="project" value="UniProtKB-SubCell"/>
</dbReference>
<keyword evidence="4 14" id="KW-0645">Protease</keyword>
<keyword evidence="8" id="KW-0862">Zinc</keyword>
<evidence type="ECO:0000259" key="13">
    <source>
        <dbReference type="Pfam" id="PF02163"/>
    </source>
</evidence>
<feature type="transmembrane region" description="Helical" evidence="12">
    <location>
        <begin position="45"/>
        <end position="68"/>
    </location>
</feature>
<evidence type="ECO:0000313" key="14">
    <source>
        <dbReference type="EMBL" id="EHY87921.1"/>
    </source>
</evidence>
<keyword evidence="15" id="KW-1185">Reference proteome</keyword>
<dbReference type="Proteomes" id="UP000004705">
    <property type="component" value="Chromosome"/>
</dbReference>
<evidence type="ECO:0000313" key="15">
    <source>
        <dbReference type="Proteomes" id="UP000004705"/>
    </source>
</evidence>
<evidence type="ECO:0000256" key="9">
    <source>
        <dbReference type="ARBA" id="ARBA00022989"/>
    </source>
</evidence>
<evidence type="ECO:0000256" key="10">
    <source>
        <dbReference type="ARBA" id="ARBA00023049"/>
    </source>
</evidence>
<name>H8GEC6_9PSEU</name>
<dbReference type="GO" id="GO:0008237">
    <property type="term" value="F:metallopeptidase activity"/>
    <property type="evidence" value="ECO:0007669"/>
    <property type="project" value="UniProtKB-KW"/>
</dbReference>
<evidence type="ECO:0000256" key="4">
    <source>
        <dbReference type="ARBA" id="ARBA00022670"/>
    </source>
</evidence>
<keyword evidence="6" id="KW-0479">Metal-binding</keyword>
<feature type="domain" description="Peptidase M50" evidence="13">
    <location>
        <begin position="33"/>
        <end position="89"/>
    </location>
</feature>
<dbReference type="AlphaFoldDB" id="H8GEC6"/>
<gene>
    <name evidence="14" type="ORF">SacazDRAFT_00974</name>
</gene>
<dbReference type="GO" id="GO:0046872">
    <property type="term" value="F:metal ion binding"/>
    <property type="evidence" value="ECO:0007669"/>
    <property type="project" value="UniProtKB-KW"/>
</dbReference>
<dbReference type="EMBL" id="CM001466">
    <property type="protein sequence ID" value="EHY87921.1"/>
    <property type="molecule type" value="Genomic_DNA"/>
</dbReference>
<reference evidence="14 15" key="1">
    <citation type="journal article" date="2012" name="Stand. Genomic Sci.">
        <title>Genome sequence of the soil bacterium Saccharomonospora azurea type strain (NA-128(T)).</title>
        <authorList>
            <person name="Klenk H.P."/>
            <person name="Held B."/>
            <person name="Lucas S."/>
            <person name="Lapidus A."/>
            <person name="Copeland A."/>
            <person name="Hammon N."/>
            <person name="Pitluck S."/>
            <person name="Goodwin L.A."/>
            <person name="Han C."/>
            <person name="Tapia R."/>
            <person name="Brambilla E.M."/>
            <person name="Potter G."/>
            <person name="Land M."/>
            <person name="Ivanova N."/>
            <person name="Rohde M."/>
            <person name="Goker M."/>
            <person name="Detter J.C."/>
            <person name="Kyrpides N.C."/>
            <person name="Woyke T."/>
        </authorList>
    </citation>
    <scope>NUCLEOTIDE SEQUENCE [LARGE SCALE GENOMIC DNA]</scope>
    <source>
        <strain evidence="14 15">NA-128</strain>
    </source>
</reference>
<keyword evidence="10" id="KW-0482">Metalloprotease</keyword>